<proteinExistence type="predicted"/>
<dbReference type="GO" id="GO:0016787">
    <property type="term" value="F:hydrolase activity"/>
    <property type="evidence" value="ECO:0007669"/>
    <property type="project" value="UniProtKB-KW"/>
</dbReference>
<comment type="caution">
    <text evidence="4">The sequence shown here is derived from an EMBL/GenBank/DDBJ whole genome shotgun (WGS) entry which is preliminary data.</text>
</comment>
<evidence type="ECO:0000256" key="2">
    <source>
        <dbReference type="ARBA" id="ARBA00022801"/>
    </source>
</evidence>
<evidence type="ECO:0000259" key="3">
    <source>
        <dbReference type="PROSITE" id="PS51462"/>
    </source>
</evidence>
<dbReference type="AlphaFoldDB" id="A0A4T0ULP1"/>
<dbReference type="PROSITE" id="PS00893">
    <property type="entry name" value="NUDIX_BOX"/>
    <property type="match status" value="1"/>
</dbReference>
<evidence type="ECO:0000256" key="1">
    <source>
        <dbReference type="ARBA" id="ARBA00001946"/>
    </source>
</evidence>
<dbReference type="CDD" id="cd03676">
    <property type="entry name" value="NUDIX_Tnr3_like"/>
    <property type="match status" value="1"/>
</dbReference>
<dbReference type="InterPro" id="IPR000086">
    <property type="entry name" value="NUDIX_hydrolase_dom"/>
</dbReference>
<dbReference type="Pfam" id="PF15916">
    <property type="entry name" value="DUF4743"/>
    <property type="match status" value="1"/>
</dbReference>
<keyword evidence="5" id="KW-1185">Reference proteome</keyword>
<feature type="domain" description="Nudix hydrolase" evidence="3">
    <location>
        <begin position="114"/>
        <end position="255"/>
    </location>
</feature>
<evidence type="ECO:0000313" key="5">
    <source>
        <dbReference type="Proteomes" id="UP000308891"/>
    </source>
</evidence>
<dbReference type="PROSITE" id="PS51462">
    <property type="entry name" value="NUDIX"/>
    <property type="match status" value="1"/>
</dbReference>
<keyword evidence="2" id="KW-0378">Hydrolase</keyword>
<dbReference type="InterPro" id="IPR015797">
    <property type="entry name" value="NUDIX_hydrolase-like_dom_sf"/>
</dbReference>
<dbReference type="SUPFAM" id="SSF55811">
    <property type="entry name" value="Nudix"/>
    <property type="match status" value="1"/>
</dbReference>
<dbReference type="Pfam" id="PF00293">
    <property type="entry name" value="NUDIX"/>
    <property type="match status" value="1"/>
</dbReference>
<sequence>MHPAAAYLERIARHDLSDFSPLVVCEQTLGSVNREWRERLLACPSGLFAGHGDKLVCALEGDAAARSRQLGAAAAGWRDAGWLTGWRNEQFAAHGEKGELLFELERAAFRPLGLTSRAIHINGLTRLADGEIRMWVGRRSPEKSYEPNRMDNLVGGGVAAGETLRDACLREGWEEAGIDAARLSALEPVCRLLAERPVARGLHREWLYVHDLWLPEGITPCNQDGEFSEHVLLPFAEVEALLLDGRFMIDAALVAIDCLLRHGHWAGQAAPFVRVFAELREAVAGRVEPADALGV</sequence>
<dbReference type="RefSeq" id="WP_136555066.1">
    <property type="nucleotide sequence ID" value="NZ_STGJ01000017.1"/>
</dbReference>
<dbReference type="Gene3D" id="3.90.79.10">
    <property type="entry name" value="Nucleoside Triphosphate Pyrophosphohydrolase"/>
    <property type="match status" value="1"/>
</dbReference>
<dbReference type="InterPro" id="IPR020084">
    <property type="entry name" value="NUDIX_hydrolase_CS"/>
</dbReference>
<gene>
    <name evidence="4" type="ORF">E5K04_13670</name>
</gene>
<accession>A0A4T0ULP1</accession>
<reference evidence="4 5" key="1">
    <citation type="submission" date="2019-04" db="EMBL/GenBank/DDBJ databases">
        <title>Crenobacter sp. nov.</title>
        <authorList>
            <person name="Shi S."/>
        </authorList>
    </citation>
    <scope>NUCLEOTIDE SEQUENCE [LARGE SCALE GENOMIC DNA]</scope>
    <source>
        <strain evidence="4 5">GY 70310</strain>
    </source>
</reference>
<dbReference type="InterPro" id="IPR031804">
    <property type="entry name" value="DUF4743"/>
</dbReference>
<dbReference type="EMBL" id="STGJ01000017">
    <property type="protein sequence ID" value="TIC79582.1"/>
    <property type="molecule type" value="Genomic_DNA"/>
</dbReference>
<dbReference type="OrthoDB" id="5621792at2"/>
<evidence type="ECO:0000313" key="4">
    <source>
        <dbReference type="EMBL" id="TIC79582.1"/>
    </source>
</evidence>
<dbReference type="Proteomes" id="UP000308891">
    <property type="component" value="Unassembled WGS sequence"/>
</dbReference>
<organism evidence="4 5">
    <name type="scientific">Crenobacter intestini</name>
    <dbReference type="NCBI Taxonomy" id="2563443"/>
    <lineage>
        <taxon>Bacteria</taxon>
        <taxon>Pseudomonadati</taxon>
        <taxon>Pseudomonadota</taxon>
        <taxon>Betaproteobacteria</taxon>
        <taxon>Neisseriales</taxon>
        <taxon>Neisseriaceae</taxon>
        <taxon>Crenobacter</taxon>
    </lineage>
</organism>
<name>A0A4T0ULP1_9NEIS</name>
<protein>
    <submittedName>
        <fullName evidence="4">DUF4743 domain-containing protein</fullName>
    </submittedName>
</protein>
<comment type="cofactor">
    <cofactor evidence="1">
        <name>Mg(2+)</name>
        <dbReference type="ChEBI" id="CHEBI:18420"/>
    </cofactor>
</comment>